<dbReference type="EMBL" id="MU006117">
    <property type="protein sequence ID" value="KAF2834587.1"/>
    <property type="molecule type" value="Genomic_DNA"/>
</dbReference>
<organism evidence="1 2">
    <name type="scientific">Patellaria atrata CBS 101060</name>
    <dbReference type="NCBI Taxonomy" id="1346257"/>
    <lineage>
        <taxon>Eukaryota</taxon>
        <taxon>Fungi</taxon>
        <taxon>Dikarya</taxon>
        <taxon>Ascomycota</taxon>
        <taxon>Pezizomycotina</taxon>
        <taxon>Dothideomycetes</taxon>
        <taxon>Dothideomycetes incertae sedis</taxon>
        <taxon>Patellariales</taxon>
        <taxon>Patellariaceae</taxon>
        <taxon>Patellaria</taxon>
    </lineage>
</organism>
<gene>
    <name evidence="1" type="ORF">M501DRAFT_989652</name>
</gene>
<dbReference type="AlphaFoldDB" id="A0A9P4S1D3"/>
<name>A0A9P4S1D3_9PEZI</name>
<dbReference type="OrthoDB" id="3699836at2759"/>
<protein>
    <submittedName>
        <fullName evidence="1">Uncharacterized protein</fullName>
    </submittedName>
</protein>
<proteinExistence type="predicted"/>
<evidence type="ECO:0000313" key="2">
    <source>
        <dbReference type="Proteomes" id="UP000799429"/>
    </source>
</evidence>
<sequence>MADSNPVYYAARFQKPRLKWSWFSDKMDGHIEKQHWLRGDLSIVGHTGIQVPPLPPHLYRPGDQFGGLKAHQAIRNRLSQAIDFFDEYSAHNICETDSLMYWNKRYNSQPDLARMG</sequence>
<keyword evidence="2" id="KW-1185">Reference proteome</keyword>
<dbReference type="Proteomes" id="UP000799429">
    <property type="component" value="Unassembled WGS sequence"/>
</dbReference>
<comment type="caution">
    <text evidence="1">The sequence shown here is derived from an EMBL/GenBank/DDBJ whole genome shotgun (WGS) entry which is preliminary data.</text>
</comment>
<reference evidence="1" key="1">
    <citation type="journal article" date="2020" name="Stud. Mycol.">
        <title>101 Dothideomycetes genomes: a test case for predicting lifestyles and emergence of pathogens.</title>
        <authorList>
            <person name="Haridas S."/>
            <person name="Albert R."/>
            <person name="Binder M."/>
            <person name="Bloem J."/>
            <person name="Labutti K."/>
            <person name="Salamov A."/>
            <person name="Andreopoulos B."/>
            <person name="Baker S."/>
            <person name="Barry K."/>
            <person name="Bills G."/>
            <person name="Bluhm B."/>
            <person name="Cannon C."/>
            <person name="Castanera R."/>
            <person name="Culley D."/>
            <person name="Daum C."/>
            <person name="Ezra D."/>
            <person name="Gonzalez J."/>
            <person name="Henrissat B."/>
            <person name="Kuo A."/>
            <person name="Liang C."/>
            <person name="Lipzen A."/>
            <person name="Lutzoni F."/>
            <person name="Magnuson J."/>
            <person name="Mondo S."/>
            <person name="Nolan M."/>
            <person name="Ohm R."/>
            <person name="Pangilinan J."/>
            <person name="Park H.-J."/>
            <person name="Ramirez L."/>
            <person name="Alfaro M."/>
            <person name="Sun H."/>
            <person name="Tritt A."/>
            <person name="Yoshinaga Y."/>
            <person name="Zwiers L.-H."/>
            <person name="Turgeon B."/>
            <person name="Goodwin S."/>
            <person name="Spatafora J."/>
            <person name="Crous P."/>
            <person name="Grigoriev I."/>
        </authorList>
    </citation>
    <scope>NUCLEOTIDE SEQUENCE</scope>
    <source>
        <strain evidence="1">CBS 101060</strain>
    </source>
</reference>
<accession>A0A9P4S1D3</accession>
<evidence type="ECO:0000313" key="1">
    <source>
        <dbReference type="EMBL" id="KAF2834587.1"/>
    </source>
</evidence>